<dbReference type="AlphaFoldDB" id="A0A0G1ZX24"/>
<dbReference type="GO" id="GO:0005506">
    <property type="term" value="F:iron ion binding"/>
    <property type="evidence" value="ECO:0007669"/>
    <property type="project" value="InterPro"/>
</dbReference>
<sequence>MDARLQIEEGIAHLKPILASAGRAIDVVEVATPKAVIRLSGFCGGCACSDSYKQGLRDLIAERCPELTDISFIEV</sequence>
<dbReference type="GO" id="GO:0016226">
    <property type="term" value="P:iron-sulfur cluster assembly"/>
    <property type="evidence" value="ECO:0007669"/>
    <property type="project" value="InterPro"/>
</dbReference>
<gene>
    <name evidence="2" type="ORF">UY77_C0009G0020</name>
</gene>
<dbReference type="InterPro" id="IPR001075">
    <property type="entry name" value="NIF_FeS_clus_asmbl_NifU_C"/>
</dbReference>
<accession>A0A0G1ZX24</accession>
<proteinExistence type="predicted"/>
<name>A0A0G1ZX24_9BACT</name>
<comment type="caution">
    <text evidence="2">The sequence shown here is derived from an EMBL/GenBank/DDBJ whole genome shotgun (WGS) entry which is preliminary data.</text>
</comment>
<evidence type="ECO:0000313" key="2">
    <source>
        <dbReference type="EMBL" id="KKW32952.1"/>
    </source>
</evidence>
<dbReference type="Proteomes" id="UP000034711">
    <property type="component" value="Unassembled WGS sequence"/>
</dbReference>
<dbReference type="GO" id="GO:0051536">
    <property type="term" value="F:iron-sulfur cluster binding"/>
    <property type="evidence" value="ECO:0007669"/>
    <property type="project" value="InterPro"/>
</dbReference>
<dbReference type="SUPFAM" id="SSF117916">
    <property type="entry name" value="Fe-S cluster assembly (FSCA) domain-like"/>
    <property type="match status" value="1"/>
</dbReference>
<reference evidence="2 3" key="1">
    <citation type="journal article" date="2015" name="Nature">
        <title>rRNA introns, odd ribosomes, and small enigmatic genomes across a large radiation of phyla.</title>
        <authorList>
            <person name="Brown C.T."/>
            <person name="Hug L.A."/>
            <person name="Thomas B.C."/>
            <person name="Sharon I."/>
            <person name="Castelle C.J."/>
            <person name="Singh A."/>
            <person name="Wilkins M.J."/>
            <person name="Williams K.H."/>
            <person name="Banfield J.F."/>
        </authorList>
    </citation>
    <scope>NUCLEOTIDE SEQUENCE [LARGE SCALE GENOMIC DNA]</scope>
</reference>
<dbReference type="EMBL" id="LCRI01000009">
    <property type="protein sequence ID" value="KKW32952.1"/>
    <property type="molecule type" value="Genomic_DNA"/>
</dbReference>
<organism evidence="2 3">
    <name type="scientific">Candidatus Uhrbacteria bacterium GW2011_GWA2_53_10</name>
    <dbReference type="NCBI Taxonomy" id="1618980"/>
    <lineage>
        <taxon>Bacteria</taxon>
        <taxon>Candidatus Uhriibacteriota</taxon>
    </lineage>
</organism>
<evidence type="ECO:0000259" key="1">
    <source>
        <dbReference type="Pfam" id="PF01106"/>
    </source>
</evidence>
<dbReference type="InterPro" id="IPR034904">
    <property type="entry name" value="FSCA_dom_sf"/>
</dbReference>
<dbReference type="Gene3D" id="3.30.300.130">
    <property type="entry name" value="Fe-S cluster assembly (FSCA)"/>
    <property type="match status" value="1"/>
</dbReference>
<dbReference type="Pfam" id="PF01106">
    <property type="entry name" value="NifU"/>
    <property type="match status" value="1"/>
</dbReference>
<evidence type="ECO:0000313" key="3">
    <source>
        <dbReference type="Proteomes" id="UP000034711"/>
    </source>
</evidence>
<feature type="domain" description="NIF system FeS cluster assembly NifU C-terminal" evidence="1">
    <location>
        <begin position="7"/>
        <end position="69"/>
    </location>
</feature>
<protein>
    <recommendedName>
        <fullName evidence="1">NIF system FeS cluster assembly NifU C-terminal domain-containing protein</fullName>
    </recommendedName>
</protein>